<organism evidence="1 2">
    <name type="scientific">Maribellus luteus</name>
    <dbReference type="NCBI Taxonomy" id="2305463"/>
    <lineage>
        <taxon>Bacteria</taxon>
        <taxon>Pseudomonadati</taxon>
        <taxon>Bacteroidota</taxon>
        <taxon>Bacteroidia</taxon>
        <taxon>Marinilabiliales</taxon>
        <taxon>Prolixibacteraceae</taxon>
        <taxon>Maribellus</taxon>
    </lineage>
</organism>
<name>A0A399T037_9BACT</name>
<dbReference type="RefSeq" id="WP_119438331.1">
    <property type="nucleotide sequence ID" value="NZ_QWGR01000006.1"/>
</dbReference>
<dbReference type="Proteomes" id="UP000265926">
    <property type="component" value="Unassembled WGS sequence"/>
</dbReference>
<dbReference type="AlphaFoldDB" id="A0A399T037"/>
<keyword evidence="2" id="KW-1185">Reference proteome</keyword>
<comment type="caution">
    <text evidence="1">The sequence shown here is derived from an EMBL/GenBank/DDBJ whole genome shotgun (WGS) entry which is preliminary data.</text>
</comment>
<evidence type="ECO:0000313" key="2">
    <source>
        <dbReference type="Proteomes" id="UP000265926"/>
    </source>
</evidence>
<proteinExistence type="predicted"/>
<gene>
    <name evidence="1" type="ORF">D1614_12765</name>
</gene>
<dbReference type="OrthoDB" id="1123366at2"/>
<accession>A0A399T037</accession>
<dbReference type="EMBL" id="QWGR01000006">
    <property type="protein sequence ID" value="RIJ47985.1"/>
    <property type="molecule type" value="Genomic_DNA"/>
</dbReference>
<evidence type="ECO:0000313" key="1">
    <source>
        <dbReference type="EMBL" id="RIJ47985.1"/>
    </source>
</evidence>
<protein>
    <submittedName>
        <fullName evidence="1">Uncharacterized protein</fullName>
    </submittedName>
</protein>
<reference evidence="1 2" key="1">
    <citation type="submission" date="2018-08" db="EMBL/GenBank/DDBJ databases">
        <title>Pallidiluteibacterium maritimus gen. nov., sp. nov., isolated from coastal sediment.</title>
        <authorList>
            <person name="Zhou L.Y."/>
        </authorList>
    </citation>
    <scope>NUCLEOTIDE SEQUENCE [LARGE SCALE GENOMIC DNA]</scope>
    <source>
        <strain evidence="1 2">XSD2</strain>
    </source>
</reference>
<sequence>MGTLNTRCFVCKKAVTPETSTLNPVVNLPVCQVCKGTGAEQKEEKDVLDSLADGFVCGCI</sequence>